<evidence type="ECO:0000256" key="5">
    <source>
        <dbReference type="ARBA" id="ARBA00023210"/>
    </source>
</evidence>
<dbReference type="Gene3D" id="2.30.31.20">
    <property type="entry name" value="Sporulation-specific cell division protein SsgB"/>
    <property type="match status" value="1"/>
</dbReference>
<dbReference type="OrthoDB" id="3853096at2"/>
<dbReference type="GO" id="GO:0000917">
    <property type="term" value="P:division septum assembly"/>
    <property type="evidence" value="ECO:0007669"/>
    <property type="project" value="UniProtKB-KW"/>
</dbReference>
<evidence type="ECO:0000256" key="4">
    <source>
        <dbReference type="ARBA" id="ARBA00022969"/>
    </source>
</evidence>
<evidence type="ECO:0000256" key="1">
    <source>
        <dbReference type="ARBA" id="ARBA00004431"/>
    </source>
</evidence>
<evidence type="ECO:0000256" key="3">
    <source>
        <dbReference type="ARBA" id="ARBA00022618"/>
    </source>
</evidence>
<dbReference type="Pfam" id="PF04686">
    <property type="entry name" value="SsgA"/>
    <property type="match status" value="1"/>
</dbReference>
<protein>
    <submittedName>
        <fullName evidence="7">Sporulation and cell division protein SsgA</fullName>
    </submittedName>
</protein>
<evidence type="ECO:0000313" key="8">
    <source>
        <dbReference type="Proteomes" id="UP000245639"/>
    </source>
</evidence>
<keyword evidence="8" id="KW-1185">Reference proteome</keyword>
<reference evidence="7 8" key="1">
    <citation type="submission" date="2018-04" db="EMBL/GenBank/DDBJ databases">
        <title>Genomic Encyclopedia of Type Strains, Phase IV (KMG-IV): sequencing the most valuable type-strain genomes for metagenomic binning, comparative biology and taxonomic classification.</title>
        <authorList>
            <person name="Goeker M."/>
        </authorList>
    </citation>
    <scope>NUCLEOTIDE SEQUENCE [LARGE SCALE GENOMIC DNA]</scope>
    <source>
        <strain evidence="7 8">DSM 45771</strain>
    </source>
</reference>
<dbReference type="Proteomes" id="UP000245639">
    <property type="component" value="Unassembled WGS sequence"/>
</dbReference>
<comment type="subcellular location">
    <subcellularLocation>
        <location evidence="1">Cell septum</location>
    </subcellularLocation>
</comment>
<dbReference type="AlphaFoldDB" id="A0A2U1FPS6"/>
<dbReference type="GO" id="GO:0030428">
    <property type="term" value="C:cell septum"/>
    <property type="evidence" value="ECO:0007669"/>
    <property type="project" value="UniProtKB-SubCell"/>
</dbReference>
<proteinExistence type="inferred from homology"/>
<dbReference type="EMBL" id="QEKW01000001">
    <property type="protein sequence ID" value="PVZ14146.1"/>
    <property type="molecule type" value="Genomic_DNA"/>
</dbReference>
<comment type="caution">
    <text evidence="7">The sequence shown here is derived from an EMBL/GenBank/DDBJ whole genome shotgun (WGS) entry which is preliminary data.</text>
</comment>
<dbReference type="InterPro" id="IPR038658">
    <property type="entry name" value="SsgB_sf"/>
</dbReference>
<gene>
    <name evidence="7" type="ORF">C8D89_1017</name>
</gene>
<keyword evidence="3 7" id="KW-0132">Cell division</keyword>
<dbReference type="RefSeq" id="WP_116706065.1">
    <property type="nucleotide sequence ID" value="NZ_QEKW01000001.1"/>
</dbReference>
<sequence>MLNDHTTIRSTAVFDLVGPPNPPVPVQVEMRYDTRDPYAVQAAFRTGRAGWVEWVFSRDLLTEGLLAPAGAGDVRIRPSEGDAESVEIELSSPSGHATFRAASREVSDFLTRTHEIVAPGCEDDWLDLEHALGLLLSSDPS</sequence>
<organism evidence="7 8">
    <name type="scientific">Actinomycetospora cinnamomea</name>
    <dbReference type="NCBI Taxonomy" id="663609"/>
    <lineage>
        <taxon>Bacteria</taxon>
        <taxon>Bacillati</taxon>
        <taxon>Actinomycetota</taxon>
        <taxon>Actinomycetes</taxon>
        <taxon>Pseudonocardiales</taxon>
        <taxon>Pseudonocardiaceae</taxon>
        <taxon>Actinomycetospora</taxon>
    </lineage>
</organism>
<keyword evidence="6" id="KW-0131">Cell cycle</keyword>
<dbReference type="GO" id="GO:0030435">
    <property type="term" value="P:sporulation resulting in formation of a cellular spore"/>
    <property type="evidence" value="ECO:0007669"/>
    <property type="project" value="UniProtKB-KW"/>
</dbReference>
<comment type="similarity">
    <text evidence="2">Belongs to the SsgA family.</text>
</comment>
<dbReference type="InterPro" id="IPR006776">
    <property type="entry name" value="SsgB"/>
</dbReference>
<keyword evidence="5" id="KW-0717">Septation</keyword>
<accession>A0A2U1FPS6</accession>
<keyword evidence="4" id="KW-0749">Sporulation</keyword>
<name>A0A2U1FPS6_9PSEU</name>
<evidence type="ECO:0000256" key="2">
    <source>
        <dbReference type="ARBA" id="ARBA00009323"/>
    </source>
</evidence>
<evidence type="ECO:0000313" key="7">
    <source>
        <dbReference type="EMBL" id="PVZ14146.1"/>
    </source>
</evidence>
<evidence type="ECO:0000256" key="6">
    <source>
        <dbReference type="ARBA" id="ARBA00023306"/>
    </source>
</evidence>